<keyword evidence="3" id="KW-1185">Reference proteome</keyword>
<dbReference type="EMBL" id="QWDE01000002">
    <property type="protein sequence ID" value="RFZ83378.1"/>
    <property type="molecule type" value="Genomic_DNA"/>
</dbReference>
<dbReference type="OrthoDB" id="800045at2"/>
<evidence type="ECO:0000313" key="2">
    <source>
        <dbReference type="EMBL" id="RFZ83378.1"/>
    </source>
</evidence>
<organism evidence="2 3">
    <name type="scientific">Mucilaginibacter terrenus</name>
    <dbReference type="NCBI Taxonomy" id="2482727"/>
    <lineage>
        <taxon>Bacteria</taxon>
        <taxon>Pseudomonadati</taxon>
        <taxon>Bacteroidota</taxon>
        <taxon>Sphingobacteriia</taxon>
        <taxon>Sphingobacteriales</taxon>
        <taxon>Sphingobacteriaceae</taxon>
        <taxon>Mucilaginibacter</taxon>
    </lineage>
</organism>
<name>A0A3E2NQV5_9SPHI</name>
<proteinExistence type="predicted"/>
<comment type="caution">
    <text evidence="2">The sequence shown here is derived from an EMBL/GenBank/DDBJ whole genome shotgun (WGS) entry which is preliminary data.</text>
</comment>
<reference evidence="2 3" key="1">
    <citation type="submission" date="2018-08" db="EMBL/GenBank/DDBJ databases">
        <title>Mucilaginibacter terrae sp. nov., isolated from manganese diggings.</title>
        <authorList>
            <person name="Huang Y."/>
            <person name="Zhou Z."/>
        </authorList>
    </citation>
    <scope>NUCLEOTIDE SEQUENCE [LARGE SCALE GENOMIC DNA]</scope>
    <source>
        <strain evidence="2 3">ZH6</strain>
    </source>
</reference>
<protein>
    <submittedName>
        <fullName evidence="2">Uncharacterized protein</fullName>
    </submittedName>
</protein>
<feature type="compositionally biased region" description="Basic and acidic residues" evidence="1">
    <location>
        <begin position="1"/>
        <end position="41"/>
    </location>
</feature>
<dbReference type="AlphaFoldDB" id="A0A3E2NQV5"/>
<feature type="region of interest" description="Disordered" evidence="1">
    <location>
        <begin position="1"/>
        <end position="83"/>
    </location>
</feature>
<feature type="compositionally biased region" description="Basic and acidic residues" evidence="1">
    <location>
        <begin position="64"/>
        <end position="83"/>
    </location>
</feature>
<evidence type="ECO:0000313" key="3">
    <source>
        <dbReference type="Proteomes" id="UP000260823"/>
    </source>
</evidence>
<gene>
    <name evidence="2" type="ORF">DYU05_14685</name>
</gene>
<evidence type="ECO:0000256" key="1">
    <source>
        <dbReference type="SAM" id="MobiDB-lite"/>
    </source>
</evidence>
<dbReference type="Proteomes" id="UP000260823">
    <property type="component" value="Unassembled WGS sequence"/>
</dbReference>
<accession>A0A3E2NQV5</accession>
<dbReference type="RefSeq" id="WP_117383853.1">
    <property type="nucleotide sequence ID" value="NZ_QWDE01000002.1"/>
</dbReference>
<sequence length="83" mass="9442">MTTPANDHDKPSPSDTPTDRPNDEGHKSIVKQRDKQYHADEPQQEDVAGYYENREQPVTPLKTPPKEDQPDATSDDARRLESK</sequence>